<feature type="domain" description="Phage protein Gp138 N-terminal" evidence="1">
    <location>
        <begin position="18"/>
        <end position="120"/>
    </location>
</feature>
<evidence type="ECO:0000313" key="2">
    <source>
        <dbReference type="EMBL" id="GAG92619.1"/>
    </source>
</evidence>
<feature type="non-terminal residue" evidence="2">
    <location>
        <position position="1"/>
    </location>
</feature>
<organism evidence="2">
    <name type="scientific">marine sediment metagenome</name>
    <dbReference type="NCBI Taxonomy" id="412755"/>
    <lineage>
        <taxon>unclassified sequences</taxon>
        <taxon>metagenomes</taxon>
        <taxon>ecological metagenomes</taxon>
    </lineage>
</organism>
<reference evidence="2" key="1">
    <citation type="journal article" date="2014" name="Front. Microbiol.">
        <title>High frequency of phylogenetically diverse reductive dehalogenase-homologous genes in deep subseafloor sedimentary metagenomes.</title>
        <authorList>
            <person name="Kawai M."/>
            <person name="Futagami T."/>
            <person name="Toyoda A."/>
            <person name="Takaki Y."/>
            <person name="Nishi S."/>
            <person name="Hori S."/>
            <person name="Arai W."/>
            <person name="Tsubouchi T."/>
            <person name="Morono Y."/>
            <person name="Uchiyama I."/>
            <person name="Ito T."/>
            <person name="Fujiyama A."/>
            <person name="Inagaki F."/>
            <person name="Takami H."/>
        </authorList>
    </citation>
    <scope>NUCLEOTIDE SEQUENCE</scope>
    <source>
        <strain evidence="2">Expedition CK06-06</strain>
    </source>
</reference>
<dbReference type="EMBL" id="BART01027402">
    <property type="protein sequence ID" value="GAG92619.1"/>
    <property type="molecule type" value="Genomic_DNA"/>
</dbReference>
<dbReference type="Gene3D" id="2.40.50.230">
    <property type="entry name" value="Gp5 N-terminal domain"/>
    <property type="match status" value="1"/>
</dbReference>
<proteinExistence type="predicted"/>
<comment type="caution">
    <text evidence="2">The sequence shown here is derived from an EMBL/GenBank/DDBJ whole genome shotgun (WGS) entry which is preliminary data.</text>
</comment>
<evidence type="ECO:0000259" key="1">
    <source>
        <dbReference type="Pfam" id="PF18352"/>
    </source>
</evidence>
<dbReference type="Pfam" id="PF18352">
    <property type="entry name" value="Gp138_N"/>
    <property type="match status" value="1"/>
</dbReference>
<sequence>KSFSVVIDNKTRDIHTMMPGRVEKYDAATQKANIKPLVQNTIIQDDGSEITESLPVITNVPIVFPRAGGFFISFPVPVGTFVVLCFCERSIDTYLSGNGGETDPIDLRDHDLSDAIAFIGFAPFSKAIKDIDNENLVIGKDDGGMQIKVKADDTVEITLDGGRTIKLEDKDSDATMTLGDGAKSAIIAEAWETFWNTSTIVPVNTHVHSGGGSGPPVGVLLQSFPSAAKSSKVTFPDG</sequence>
<name>X1B9X0_9ZZZZ</name>
<dbReference type="InterPro" id="IPR037026">
    <property type="entry name" value="Vgr_OB-fold_dom_sf"/>
</dbReference>
<protein>
    <recommendedName>
        <fullName evidence="1">Phage protein Gp138 N-terminal domain-containing protein</fullName>
    </recommendedName>
</protein>
<dbReference type="AlphaFoldDB" id="X1B9X0"/>
<dbReference type="InterPro" id="IPR041599">
    <property type="entry name" value="Gp138_N"/>
</dbReference>
<gene>
    <name evidence="2" type="ORF">S01H4_48586</name>
</gene>
<accession>X1B9X0</accession>